<evidence type="ECO:0000256" key="2">
    <source>
        <dbReference type="ARBA" id="ARBA00004922"/>
    </source>
</evidence>
<keyword evidence="6 9" id="KW-1133">Transmembrane helix</keyword>
<feature type="transmembrane region" description="Helical" evidence="9">
    <location>
        <begin position="442"/>
        <end position="460"/>
    </location>
</feature>
<evidence type="ECO:0000313" key="10">
    <source>
        <dbReference type="EMBL" id="KYQ46339.1"/>
    </source>
</evidence>
<comment type="similarity">
    <text evidence="3 9">Belongs to the RFT1 family.</text>
</comment>
<feature type="transmembrane region" description="Helical" evidence="9">
    <location>
        <begin position="86"/>
        <end position="112"/>
    </location>
</feature>
<proteinExistence type="inferred from homology"/>
<evidence type="ECO:0000256" key="7">
    <source>
        <dbReference type="ARBA" id="ARBA00023136"/>
    </source>
</evidence>
<evidence type="ECO:0000256" key="3">
    <source>
        <dbReference type="ARBA" id="ARBA00010288"/>
    </source>
</evidence>
<feature type="transmembrane region" description="Helical" evidence="9">
    <location>
        <begin position="507"/>
        <end position="526"/>
    </location>
</feature>
<feature type="transmembrane region" description="Helical" evidence="9">
    <location>
        <begin position="124"/>
        <end position="152"/>
    </location>
</feature>
<dbReference type="Pfam" id="PF04506">
    <property type="entry name" value="Rft-1"/>
    <property type="match status" value="1"/>
</dbReference>
<accession>A0A151WEP4</accession>
<feature type="transmembrane region" description="Helical" evidence="9">
    <location>
        <begin position="532"/>
        <end position="551"/>
    </location>
</feature>
<evidence type="ECO:0000256" key="4">
    <source>
        <dbReference type="ARBA" id="ARBA00022692"/>
    </source>
</evidence>
<feature type="transmembrane region" description="Helical" evidence="9">
    <location>
        <begin position="46"/>
        <end position="65"/>
    </location>
</feature>
<feature type="transmembrane region" description="Helical" evidence="9">
    <location>
        <begin position="164"/>
        <end position="190"/>
    </location>
</feature>
<comment type="function">
    <text evidence="8 9">Intramembrane glycolipid transporter that operates in the biosynthetic pathway of dolichol-linked oligosaccharides, the glycan precursors employed in protein asparagine (N)-glycosylation. The sequential addition of sugars to dolichol pyrophosphate produces dolichol-linked oligosaccharides containing fourteen sugars, including two GlcNAcs, nine mannoses and three glucoses. Once assembled, the oligosaccharide is transferred from the lipid to nascent proteins by oligosaccharyltransferases. The assembly of dolichol-linked oligosaccharides begins on the cytosolic side of the endoplasmic reticulum membrane and finishes in its lumen. RFT1 could mediate the translocation of the cytosolically oriented intermediate DolPP-GlcNAc2Man5, produced by ALG11, into the ER lumen where dolichol-linked oligosaccharides assembly continues. However, the intramembrane lipid transporter activity could not be confirmed in vitro.</text>
</comment>
<keyword evidence="5" id="KW-0256">Endoplasmic reticulum</keyword>
<dbReference type="AlphaFoldDB" id="A0A151WEP4"/>
<feature type="transmembrane region" description="Helical" evidence="9">
    <location>
        <begin position="400"/>
        <end position="421"/>
    </location>
</feature>
<feature type="transmembrane region" description="Helical" evidence="9">
    <location>
        <begin position="196"/>
        <end position="218"/>
    </location>
</feature>
<organism evidence="10 11">
    <name type="scientific">Mycetomoellerius zeteki</name>
    <dbReference type="NCBI Taxonomy" id="64791"/>
    <lineage>
        <taxon>Eukaryota</taxon>
        <taxon>Metazoa</taxon>
        <taxon>Ecdysozoa</taxon>
        <taxon>Arthropoda</taxon>
        <taxon>Hexapoda</taxon>
        <taxon>Insecta</taxon>
        <taxon>Pterygota</taxon>
        <taxon>Neoptera</taxon>
        <taxon>Endopterygota</taxon>
        <taxon>Hymenoptera</taxon>
        <taxon>Apocrita</taxon>
        <taxon>Aculeata</taxon>
        <taxon>Formicoidea</taxon>
        <taxon>Formicidae</taxon>
        <taxon>Myrmicinae</taxon>
        <taxon>Mycetomoellerius</taxon>
    </lineage>
</organism>
<dbReference type="GO" id="GO:0034203">
    <property type="term" value="P:glycolipid translocation"/>
    <property type="evidence" value="ECO:0007669"/>
    <property type="project" value="TreeGrafter"/>
</dbReference>
<dbReference type="GO" id="GO:0006488">
    <property type="term" value="P:dolichol-linked oligosaccharide biosynthetic process"/>
    <property type="evidence" value="ECO:0007669"/>
    <property type="project" value="InterPro"/>
</dbReference>
<keyword evidence="11" id="KW-1185">Reference proteome</keyword>
<dbReference type="InterPro" id="IPR007594">
    <property type="entry name" value="RFT1"/>
</dbReference>
<reference evidence="10 11" key="1">
    <citation type="submission" date="2015-09" db="EMBL/GenBank/DDBJ databases">
        <title>Trachymyrmex zeteki WGS genome.</title>
        <authorList>
            <person name="Nygaard S."/>
            <person name="Hu H."/>
            <person name="Boomsma J."/>
            <person name="Zhang G."/>
        </authorList>
    </citation>
    <scope>NUCLEOTIDE SEQUENCE [LARGE SCALE GENOMIC DNA]</scope>
    <source>
        <strain evidence="10">Tzet28-1</strain>
        <tissue evidence="10">Whole body</tissue>
    </source>
</reference>
<evidence type="ECO:0000256" key="9">
    <source>
        <dbReference type="RuleBase" id="RU365067"/>
    </source>
</evidence>
<keyword evidence="7 9" id="KW-0472">Membrane</keyword>
<protein>
    <recommendedName>
        <fullName evidence="9">Protein RFT1 homolog</fullName>
    </recommendedName>
</protein>
<feature type="transmembrane region" description="Helical" evidence="9">
    <location>
        <begin position="466"/>
        <end position="487"/>
    </location>
</feature>
<evidence type="ECO:0000313" key="11">
    <source>
        <dbReference type="Proteomes" id="UP000075809"/>
    </source>
</evidence>
<evidence type="ECO:0000256" key="8">
    <source>
        <dbReference type="ARBA" id="ARBA00045912"/>
    </source>
</evidence>
<sequence>MPPNILKSSLENASFSIVFQKNFLQIFCRCITFVLNAFVVRHVGQAILGVINVRLLLLESMILFLSREPFVKACLTNTAEHNWAQVVNLLWLTVPICIVMSFLFGYIWLFLLSTTEILPPYYTFAVWAVGLSCVIELSSLVVQLIASAFLFVRLKQDFQEMGISLSLFFQIILDTIMIVIRTMTFVPLILYYPENALLAFGIAQLVAAIFYTTSHYAYFHHHIKKLNKCSQKRRMSLKDNSDEYVIREFPFHTLEDFLPCQLENNDSYFDTKLTNLTWSFFRQGLLKQILTEGERLIMTIMPVLTFTEQGVYEIVNNMGSLAARFIFRPIEDSGYFYFTQMVKRDKTISDQNPYFQVKVQESVNVLTHLCSVVTCIGLVVLVFGQSYSSLLLWLYGGSKLILPLPVLLLRAHCLAVLLLGINGVTECYTNATADNATINKSNLVMIYQSITFLGASYLFATWFGPVGFILGNCVNMGLRIIHSVIFINKRHQDTVYRPLRGLVPKPMFSTCLLVAAFATNLSHTYFFPNEKILHLLVGIIMFMIVLMSWLYENYELIQLATSKWYERRNKQKKSD</sequence>
<dbReference type="Proteomes" id="UP000075809">
    <property type="component" value="Unassembled WGS sequence"/>
</dbReference>
<dbReference type="GO" id="GO:0005789">
    <property type="term" value="C:endoplasmic reticulum membrane"/>
    <property type="evidence" value="ECO:0007669"/>
    <property type="project" value="UniProtKB-SubCell"/>
</dbReference>
<dbReference type="STRING" id="64791.A0A151WEP4"/>
<comment type="subcellular location">
    <subcellularLocation>
        <location evidence="1 9">Endoplasmic reticulum membrane</location>
        <topology evidence="1 9">Multi-pass membrane protein</topology>
    </subcellularLocation>
</comment>
<gene>
    <name evidence="10" type="ORF">ALC60_14761</name>
</gene>
<dbReference type="PANTHER" id="PTHR13117">
    <property type="entry name" value="ENDOPLASMIC RETICULUM MULTISPAN TRANSMEMBRANE PROTEIN-RELATED"/>
    <property type="match status" value="1"/>
</dbReference>
<dbReference type="PANTHER" id="PTHR13117:SF5">
    <property type="entry name" value="PROTEIN RFT1 HOMOLOG"/>
    <property type="match status" value="1"/>
</dbReference>
<evidence type="ECO:0000256" key="5">
    <source>
        <dbReference type="ARBA" id="ARBA00022824"/>
    </source>
</evidence>
<evidence type="ECO:0000256" key="1">
    <source>
        <dbReference type="ARBA" id="ARBA00004477"/>
    </source>
</evidence>
<name>A0A151WEP4_9HYME</name>
<comment type="pathway">
    <text evidence="2">Protein modification; protein glycosylation.</text>
</comment>
<evidence type="ECO:0000256" key="6">
    <source>
        <dbReference type="ARBA" id="ARBA00022989"/>
    </source>
</evidence>
<keyword evidence="4 9" id="KW-0812">Transmembrane</keyword>
<feature type="transmembrane region" description="Helical" evidence="9">
    <location>
        <begin position="365"/>
        <end position="388"/>
    </location>
</feature>
<dbReference type="EMBL" id="KQ983238">
    <property type="protein sequence ID" value="KYQ46339.1"/>
    <property type="molecule type" value="Genomic_DNA"/>
</dbReference>